<dbReference type="InterPro" id="IPR052739">
    <property type="entry name" value="FAAH2"/>
</dbReference>
<protein>
    <submittedName>
        <fullName evidence="2">Amidase family protein</fullName>
    </submittedName>
</protein>
<gene>
    <name evidence="2" type="ORF">RXV79_06685</name>
</gene>
<dbReference type="PANTHER" id="PTHR43372">
    <property type="entry name" value="FATTY-ACID AMIDE HYDROLASE"/>
    <property type="match status" value="1"/>
</dbReference>
<dbReference type="InterPro" id="IPR036928">
    <property type="entry name" value="AS_sf"/>
</dbReference>
<organism evidence="2 3">
    <name type="scientific">Piscinibacter gummiphilus</name>
    <dbReference type="NCBI Taxonomy" id="946333"/>
    <lineage>
        <taxon>Bacteria</taxon>
        <taxon>Pseudomonadati</taxon>
        <taxon>Pseudomonadota</taxon>
        <taxon>Betaproteobacteria</taxon>
        <taxon>Burkholderiales</taxon>
        <taxon>Sphaerotilaceae</taxon>
        <taxon>Piscinibacter</taxon>
    </lineage>
</organism>
<dbReference type="EMBL" id="CP136336">
    <property type="protein sequence ID" value="WOB09744.1"/>
    <property type="molecule type" value="Genomic_DNA"/>
</dbReference>
<accession>A0ABZ0CXQ0</accession>
<dbReference type="Proteomes" id="UP001303946">
    <property type="component" value="Chromosome"/>
</dbReference>
<proteinExistence type="predicted"/>
<evidence type="ECO:0000259" key="1">
    <source>
        <dbReference type="Pfam" id="PF01425"/>
    </source>
</evidence>
<feature type="domain" description="Amidase" evidence="1">
    <location>
        <begin position="32"/>
        <end position="321"/>
    </location>
</feature>
<dbReference type="SUPFAM" id="SSF75304">
    <property type="entry name" value="Amidase signature (AS) enzymes"/>
    <property type="match status" value="1"/>
</dbReference>
<dbReference type="Gene3D" id="3.90.1300.10">
    <property type="entry name" value="Amidase signature (AS) domain"/>
    <property type="match status" value="1"/>
</dbReference>
<dbReference type="InterPro" id="IPR023631">
    <property type="entry name" value="Amidase_dom"/>
</dbReference>
<dbReference type="Pfam" id="PF01425">
    <property type="entry name" value="Amidase"/>
    <property type="match status" value="1"/>
</dbReference>
<evidence type="ECO:0000313" key="3">
    <source>
        <dbReference type="Proteomes" id="UP001303946"/>
    </source>
</evidence>
<dbReference type="PANTHER" id="PTHR43372:SF4">
    <property type="entry name" value="FATTY-ACID AMIDE HYDROLASE 2"/>
    <property type="match status" value="1"/>
</dbReference>
<dbReference type="RefSeq" id="WP_316702617.1">
    <property type="nucleotide sequence ID" value="NZ_CP136336.1"/>
</dbReference>
<name>A0ABZ0CXQ0_9BURK</name>
<evidence type="ECO:0000313" key="2">
    <source>
        <dbReference type="EMBL" id="WOB09744.1"/>
    </source>
</evidence>
<reference evidence="2 3" key="1">
    <citation type="submission" date="2023-10" db="EMBL/GenBank/DDBJ databases">
        <title>Bacteria for the degradation of biodegradable plastic PBAT(Polybutylene adipate terephthalate).</title>
        <authorList>
            <person name="Weon H.-Y."/>
            <person name="Yeon J."/>
        </authorList>
    </citation>
    <scope>NUCLEOTIDE SEQUENCE [LARGE SCALE GENOMIC DNA]</scope>
    <source>
        <strain evidence="2 3">SBD 7-3</strain>
    </source>
</reference>
<sequence>MPSSLPEQAGAIELARALAQREIGALELCDLHIARIEQRDPEINAVVVRDFDRAREAARAADAALARGERKPLLGVPMTVKESYDVAGLPTTWGFAEFADYRPEADALAVTRMKEAGAILLGKTNVPVALGDWQTVHPLYGRTNNPLDLKRSPGGSSGGSAAALASYMVPLELGSDIGGSIRVPAHFCGLYGHKPSFGLLPPRGHKPPRADGAGSGLAVIGPLARNIDDLTLAFDLLAVADPLDPGLRFEPPKPRVTSPRGARLLVIDTHPRCATDADTRQTLAALAADFERAGASVARSSPLLPDLDASHKLYIPLLLTEINRATPERQPELSANQWLGLLDARQRLRNQWAALFREFDAVLTPVFGTPAFTQFDDGPWQARQLSVDGELTPYGDQLGWPGIATVAGLPASVAPMGRSKEGLPIGVQIIGPWQEDRTTLALAGIVGQLRR</sequence>
<keyword evidence="3" id="KW-1185">Reference proteome</keyword>